<sequence length="206" mass="23142">MSVVNSIIHTSPLQANEGIGFTPVFLSISFQGSTAQSAQSNFGTIPLQVTILWPREFGGQAVPVIRHISWTELVSNFESQSVPQLMIPFLPLPPSFNPLSEASWSVLARQVETWLVDTIRDVRAPEWAWGCDTFWMAFIAANPDFPRGPWPNWNPKISLEGKFIESWTADNLTIPADSPLSQDILDEIRTSIWDDFQLIFTVPPFL</sequence>
<protein>
    <submittedName>
        <fullName evidence="1">Uncharacterized protein</fullName>
    </submittedName>
</protein>
<evidence type="ECO:0000313" key="1">
    <source>
        <dbReference type="EMBL" id="KAG1761956.1"/>
    </source>
</evidence>
<proteinExistence type="predicted"/>
<name>A0A9P6ZF68_9AGAM</name>
<reference evidence="1" key="1">
    <citation type="journal article" date="2020" name="New Phytol.">
        <title>Comparative genomics reveals dynamic genome evolution in host specialist ectomycorrhizal fungi.</title>
        <authorList>
            <person name="Lofgren L.A."/>
            <person name="Nguyen N.H."/>
            <person name="Vilgalys R."/>
            <person name="Ruytinx J."/>
            <person name="Liao H.L."/>
            <person name="Branco S."/>
            <person name="Kuo A."/>
            <person name="LaButti K."/>
            <person name="Lipzen A."/>
            <person name="Andreopoulos W."/>
            <person name="Pangilinan J."/>
            <person name="Riley R."/>
            <person name="Hundley H."/>
            <person name="Na H."/>
            <person name="Barry K."/>
            <person name="Grigoriev I.V."/>
            <person name="Stajich J.E."/>
            <person name="Kennedy P.G."/>
        </authorList>
    </citation>
    <scope>NUCLEOTIDE SEQUENCE</scope>
    <source>
        <strain evidence="1">DOB743</strain>
    </source>
</reference>
<dbReference type="EMBL" id="JABBWD010000295">
    <property type="protein sequence ID" value="KAG1761956.1"/>
    <property type="molecule type" value="Genomic_DNA"/>
</dbReference>
<gene>
    <name evidence="1" type="ORF">EV702DRAFT_1206851</name>
</gene>
<organism evidence="1 2">
    <name type="scientific">Suillus placidus</name>
    <dbReference type="NCBI Taxonomy" id="48579"/>
    <lineage>
        <taxon>Eukaryota</taxon>
        <taxon>Fungi</taxon>
        <taxon>Dikarya</taxon>
        <taxon>Basidiomycota</taxon>
        <taxon>Agaricomycotina</taxon>
        <taxon>Agaricomycetes</taxon>
        <taxon>Agaricomycetidae</taxon>
        <taxon>Boletales</taxon>
        <taxon>Suillineae</taxon>
        <taxon>Suillaceae</taxon>
        <taxon>Suillus</taxon>
    </lineage>
</organism>
<evidence type="ECO:0000313" key="2">
    <source>
        <dbReference type="Proteomes" id="UP000714275"/>
    </source>
</evidence>
<dbReference type="Proteomes" id="UP000714275">
    <property type="component" value="Unassembled WGS sequence"/>
</dbReference>
<dbReference type="AlphaFoldDB" id="A0A9P6ZF68"/>
<dbReference type="OrthoDB" id="2659593at2759"/>
<accession>A0A9P6ZF68</accession>
<keyword evidence="2" id="KW-1185">Reference proteome</keyword>
<comment type="caution">
    <text evidence="1">The sequence shown here is derived from an EMBL/GenBank/DDBJ whole genome shotgun (WGS) entry which is preliminary data.</text>
</comment>